<keyword evidence="2" id="KW-1185">Reference proteome</keyword>
<reference evidence="1" key="1">
    <citation type="submission" date="2021-06" db="EMBL/GenBank/DDBJ databases">
        <authorList>
            <person name="Kallberg Y."/>
            <person name="Tangrot J."/>
            <person name="Rosling A."/>
        </authorList>
    </citation>
    <scope>NUCLEOTIDE SEQUENCE</scope>
    <source>
        <strain evidence="1">CL356</strain>
    </source>
</reference>
<comment type="caution">
    <text evidence="1">The sequence shown here is derived from an EMBL/GenBank/DDBJ whole genome shotgun (WGS) entry which is preliminary data.</text>
</comment>
<evidence type="ECO:0000313" key="1">
    <source>
        <dbReference type="EMBL" id="CAG8777975.1"/>
    </source>
</evidence>
<dbReference type="EMBL" id="CAJVPT010069397">
    <property type="protein sequence ID" value="CAG8777975.1"/>
    <property type="molecule type" value="Genomic_DNA"/>
</dbReference>
<protein>
    <submittedName>
        <fullName evidence="1">10622_t:CDS:1</fullName>
    </submittedName>
</protein>
<name>A0ACA9R5R7_9GLOM</name>
<feature type="non-terminal residue" evidence="1">
    <location>
        <position position="1"/>
    </location>
</feature>
<organism evidence="1 2">
    <name type="scientific">Acaulospora colombiana</name>
    <dbReference type="NCBI Taxonomy" id="27376"/>
    <lineage>
        <taxon>Eukaryota</taxon>
        <taxon>Fungi</taxon>
        <taxon>Fungi incertae sedis</taxon>
        <taxon>Mucoromycota</taxon>
        <taxon>Glomeromycotina</taxon>
        <taxon>Glomeromycetes</taxon>
        <taxon>Diversisporales</taxon>
        <taxon>Acaulosporaceae</taxon>
        <taxon>Acaulospora</taxon>
    </lineage>
</organism>
<proteinExistence type="predicted"/>
<gene>
    <name evidence="1" type="ORF">ACOLOM_LOCUS14190</name>
</gene>
<sequence>ILKTVLEHEKYRYLVLTGSTAVDERQGLVDEFNEDDEIKVFLLSTKAGGMGINLTAASVVITYDQDFNPHNVGHLAPVYIAFSTTLQDLQASDRAYRIGQQRDVDVIKLITKGTIEEDILQLARTKLQLDEAIAGDEEASKQTENEVKKSLIQRLRKQLEQA</sequence>
<dbReference type="Proteomes" id="UP000789525">
    <property type="component" value="Unassembled WGS sequence"/>
</dbReference>
<feature type="non-terminal residue" evidence="1">
    <location>
        <position position="162"/>
    </location>
</feature>
<accession>A0ACA9R5R7</accession>
<evidence type="ECO:0000313" key="2">
    <source>
        <dbReference type="Proteomes" id="UP000789525"/>
    </source>
</evidence>